<reference evidence="1 2" key="1">
    <citation type="submission" date="2024-01" db="EMBL/GenBank/DDBJ databases">
        <title>Genome assemblies of Stephania.</title>
        <authorList>
            <person name="Yang L."/>
        </authorList>
    </citation>
    <scope>NUCLEOTIDE SEQUENCE [LARGE SCALE GENOMIC DNA]</scope>
    <source>
        <strain evidence="1">QJT</strain>
        <tissue evidence="1">Leaf</tissue>
    </source>
</reference>
<keyword evidence="2" id="KW-1185">Reference proteome</keyword>
<proteinExistence type="predicted"/>
<gene>
    <name evidence="1" type="ORF">Sjap_008483</name>
</gene>
<sequence>MKPANIYYDDEWFKWVKYRCFDEFKKEIEELCQTLITKDCSMRSDVLTKVIGPNHHGRLRGLGCGTMISRVDAKELGASSNAQLRDKVRILELQMQEMKTFMIGAHKSKAHETGNKNIYFSRNENQELLKSGINSKDKNKKLKQFHSSPPIEVGGTKKYVFCKLLHWLGTGQVVAKAILDCKDVAAHVHIPLEPDCQYTCPISLKSQNPT</sequence>
<evidence type="ECO:0000313" key="1">
    <source>
        <dbReference type="EMBL" id="KAK9137889.1"/>
    </source>
</evidence>
<dbReference type="Proteomes" id="UP001417504">
    <property type="component" value="Unassembled WGS sequence"/>
</dbReference>
<accession>A0AAP0PCD8</accession>
<protein>
    <submittedName>
        <fullName evidence="1">Uncharacterized protein</fullName>
    </submittedName>
</protein>
<comment type="caution">
    <text evidence="1">The sequence shown here is derived from an EMBL/GenBank/DDBJ whole genome shotgun (WGS) entry which is preliminary data.</text>
</comment>
<name>A0AAP0PCD8_9MAGN</name>
<evidence type="ECO:0000313" key="2">
    <source>
        <dbReference type="Proteomes" id="UP001417504"/>
    </source>
</evidence>
<dbReference type="EMBL" id="JBBNAE010000003">
    <property type="protein sequence ID" value="KAK9137889.1"/>
    <property type="molecule type" value="Genomic_DNA"/>
</dbReference>
<organism evidence="1 2">
    <name type="scientific">Stephania japonica</name>
    <dbReference type="NCBI Taxonomy" id="461633"/>
    <lineage>
        <taxon>Eukaryota</taxon>
        <taxon>Viridiplantae</taxon>
        <taxon>Streptophyta</taxon>
        <taxon>Embryophyta</taxon>
        <taxon>Tracheophyta</taxon>
        <taxon>Spermatophyta</taxon>
        <taxon>Magnoliopsida</taxon>
        <taxon>Ranunculales</taxon>
        <taxon>Menispermaceae</taxon>
        <taxon>Menispermoideae</taxon>
        <taxon>Cissampelideae</taxon>
        <taxon>Stephania</taxon>
    </lineage>
</organism>
<dbReference type="AlphaFoldDB" id="A0AAP0PCD8"/>